<proteinExistence type="predicted"/>
<dbReference type="Proteomes" id="UP001219518">
    <property type="component" value="Unassembled WGS sequence"/>
</dbReference>
<comment type="caution">
    <text evidence="1">The sequence shown here is derived from an EMBL/GenBank/DDBJ whole genome shotgun (WGS) entry which is preliminary data.</text>
</comment>
<sequence length="71" mass="8689">MQTIFKQILCQNLQFTDVEEILRALYIHPFSCLCCCDQYVYLKTQLIIYFRIILNVHYFSLILDHYRNTTY</sequence>
<name>A0AAE1GW91_9NEOP</name>
<accession>A0AAE1GW91</accession>
<organism evidence="1 2">
    <name type="scientific">Frankliniella fusca</name>
    <dbReference type="NCBI Taxonomy" id="407009"/>
    <lineage>
        <taxon>Eukaryota</taxon>
        <taxon>Metazoa</taxon>
        <taxon>Ecdysozoa</taxon>
        <taxon>Arthropoda</taxon>
        <taxon>Hexapoda</taxon>
        <taxon>Insecta</taxon>
        <taxon>Pterygota</taxon>
        <taxon>Neoptera</taxon>
        <taxon>Paraneoptera</taxon>
        <taxon>Thysanoptera</taxon>
        <taxon>Terebrantia</taxon>
        <taxon>Thripoidea</taxon>
        <taxon>Thripidae</taxon>
        <taxon>Frankliniella</taxon>
    </lineage>
</organism>
<gene>
    <name evidence="1" type="ORF">KUF71_020052</name>
</gene>
<keyword evidence="2" id="KW-1185">Reference proteome</keyword>
<evidence type="ECO:0000313" key="1">
    <source>
        <dbReference type="EMBL" id="KAK3910043.1"/>
    </source>
</evidence>
<dbReference type="EMBL" id="JAHWGI010000142">
    <property type="protein sequence ID" value="KAK3910043.1"/>
    <property type="molecule type" value="Genomic_DNA"/>
</dbReference>
<reference evidence="1" key="2">
    <citation type="journal article" date="2023" name="BMC Genomics">
        <title>Pest status, molecular evolution, and epigenetic factors derived from the genome assembly of Frankliniella fusca, a thysanopteran phytovirus vector.</title>
        <authorList>
            <person name="Catto M.A."/>
            <person name="Labadie P.E."/>
            <person name="Jacobson A.L."/>
            <person name="Kennedy G.G."/>
            <person name="Srinivasan R."/>
            <person name="Hunt B.G."/>
        </authorList>
    </citation>
    <scope>NUCLEOTIDE SEQUENCE</scope>
    <source>
        <strain evidence="1">PL_HMW_Pooled</strain>
    </source>
</reference>
<dbReference type="AlphaFoldDB" id="A0AAE1GW91"/>
<evidence type="ECO:0000313" key="2">
    <source>
        <dbReference type="Proteomes" id="UP001219518"/>
    </source>
</evidence>
<dbReference type="GO" id="GO:0016874">
    <property type="term" value="F:ligase activity"/>
    <property type="evidence" value="ECO:0007669"/>
    <property type="project" value="UniProtKB-KW"/>
</dbReference>
<reference evidence="1" key="1">
    <citation type="submission" date="2021-07" db="EMBL/GenBank/DDBJ databases">
        <authorList>
            <person name="Catto M.A."/>
            <person name="Jacobson A."/>
            <person name="Kennedy G."/>
            <person name="Labadie P."/>
            <person name="Hunt B.G."/>
            <person name="Srinivasan R."/>
        </authorList>
    </citation>
    <scope>NUCLEOTIDE SEQUENCE</scope>
    <source>
        <strain evidence="1">PL_HMW_Pooled</strain>
        <tissue evidence="1">Head</tissue>
    </source>
</reference>
<protein>
    <submittedName>
        <fullName evidence="1">Cysteine--tRNA ligase</fullName>
    </submittedName>
</protein>
<keyword evidence="1" id="KW-0436">Ligase</keyword>